<reference evidence="5" key="2">
    <citation type="submission" date="2021-04" db="EMBL/GenBank/DDBJ databases">
        <authorList>
            <person name="Gilroy R."/>
        </authorList>
    </citation>
    <scope>NUCLEOTIDE SEQUENCE</scope>
    <source>
        <strain evidence="5">CHK192-19661</strain>
    </source>
</reference>
<comment type="caution">
    <text evidence="5">The sequence shown here is derived from an EMBL/GenBank/DDBJ whole genome shotgun (WGS) entry which is preliminary data.</text>
</comment>
<dbReference type="InterPro" id="IPR014239">
    <property type="entry name" value="YpeB_PepSY1-2"/>
</dbReference>
<dbReference type="AlphaFoldDB" id="A0A9D2IIA7"/>
<evidence type="ECO:0000313" key="6">
    <source>
        <dbReference type="Proteomes" id="UP000824025"/>
    </source>
</evidence>
<organism evidence="5 6">
    <name type="scientific">Candidatus Borkfalkia avicola</name>
    <dbReference type="NCBI Taxonomy" id="2838503"/>
    <lineage>
        <taxon>Bacteria</taxon>
        <taxon>Bacillati</taxon>
        <taxon>Bacillota</taxon>
        <taxon>Clostridia</taxon>
        <taxon>Christensenellales</taxon>
        <taxon>Christensenellaceae</taxon>
        <taxon>Candidatus Borkfalkia</taxon>
    </lineage>
</organism>
<keyword evidence="2" id="KW-1133">Transmembrane helix</keyword>
<dbReference type="InterPro" id="IPR048402">
    <property type="entry name" value="YpeB_N"/>
</dbReference>
<feature type="domain" description="Sporulation protein YpeB N-terminal" evidence="4">
    <location>
        <begin position="113"/>
        <end position="224"/>
    </location>
</feature>
<dbReference type="Proteomes" id="UP000824025">
    <property type="component" value="Unassembled WGS sequence"/>
</dbReference>
<evidence type="ECO:0000259" key="3">
    <source>
        <dbReference type="Pfam" id="PF14620"/>
    </source>
</evidence>
<feature type="compositionally biased region" description="Basic and acidic residues" evidence="1">
    <location>
        <begin position="34"/>
        <end position="77"/>
    </location>
</feature>
<feature type="domain" description="Sporulation protein YpeB PepSY1 and PepSY2" evidence="3">
    <location>
        <begin position="278"/>
        <end position="434"/>
    </location>
</feature>
<keyword evidence="2" id="KW-0472">Membrane</keyword>
<proteinExistence type="predicted"/>
<evidence type="ECO:0000259" key="4">
    <source>
        <dbReference type="Pfam" id="PF20769"/>
    </source>
</evidence>
<protein>
    <submittedName>
        <fullName evidence="5">Germination protein YpeB</fullName>
    </submittedName>
</protein>
<accession>A0A9D2IIA7</accession>
<reference evidence="5" key="1">
    <citation type="journal article" date="2021" name="PeerJ">
        <title>Extensive microbial diversity within the chicken gut microbiome revealed by metagenomics and culture.</title>
        <authorList>
            <person name="Gilroy R."/>
            <person name="Ravi A."/>
            <person name="Getino M."/>
            <person name="Pursley I."/>
            <person name="Horton D.L."/>
            <person name="Alikhan N.F."/>
            <person name="Baker D."/>
            <person name="Gharbi K."/>
            <person name="Hall N."/>
            <person name="Watson M."/>
            <person name="Adriaenssens E.M."/>
            <person name="Foster-Nyarko E."/>
            <person name="Jarju S."/>
            <person name="Secka A."/>
            <person name="Antonio M."/>
            <person name="Oren A."/>
            <person name="Chaudhuri R.R."/>
            <person name="La Ragione R."/>
            <person name="Hildebrand F."/>
            <person name="Pallen M.J."/>
        </authorList>
    </citation>
    <scope>NUCLEOTIDE SEQUENCE</scope>
    <source>
        <strain evidence="5">CHK192-19661</strain>
    </source>
</reference>
<dbReference type="GO" id="GO:0009847">
    <property type="term" value="P:spore germination"/>
    <property type="evidence" value="ECO:0007669"/>
    <property type="project" value="InterPro"/>
</dbReference>
<feature type="compositionally biased region" description="Basic and acidic residues" evidence="1">
    <location>
        <begin position="1"/>
        <end position="17"/>
    </location>
</feature>
<feature type="region of interest" description="Disordered" evidence="1">
    <location>
        <begin position="1"/>
        <end position="78"/>
    </location>
</feature>
<dbReference type="Pfam" id="PF14620">
    <property type="entry name" value="YPEB_PepSY1-2"/>
    <property type="match status" value="1"/>
</dbReference>
<sequence length="511" mass="55044">MKKREISAGAEKVENIARRGSLQGDAANNGASGAEREREAAERRVQAALDKEREKKEKAERKECRRRERAEGKESKNRTPGFGGWLAAVVSLSVAVLALGAIVTVGYFDLADSKTSLTESYRVAVYEFSENVESMSTGLSKARIADGAEMQRLLTGVLVHSELAERCLGQLPCDGQDAAALTQFFNRCSAYSRSLLAKLAAGGELTSQEERAVAYMYETCERIRGNTPALIESAQMSFVDELFAANGSFGKGMEKLGESVGELPADVAPLFGAQAPAAAADGRDIGEKEALAAAEKYFSEYKPENMRIAGRTEGAMPCYVAEFSRGGVQCCAHVRAADGALAYFESDAPGKAENYTREDCSRIARRFLEQCGYEGLKCAFVSESGAEVCAEFAAEQGGVVLYADRILVKVCKEKGEVTGLEAMPYLKNHKVREIGAARLSAETVERNAAARMDEVFFVRPALLPQNGGELLCWEVRGTYGGAKYIAFVDASTGAEAEVYVVVGTGRGEKIV</sequence>
<dbReference type="EMBL" id="DXCF01000037">
    <property type="protein sequence ID" value="HIZ10284.1"/>
    <property type="molecule type" value="Genomic_DNA"/>
</dbReference>
<keyword evidence="2" id="KW-0812">Transmembrane</keyword>
<feature type="transmembrane region" description="Helical" evidence="2">
    <location>
        <begin position="82"/>
        <end position="108"/>
    </location>
</feature>
<dbReference type="Pfam" id="PF20769">
    <property type="entry name" value="YPEB_N"/>
    <property type="match status" value="1"/>
</dbReference>
<evidence type="ECO:0000256" key="1">
    <source>
        <dbReference type="SAM" id="MobiDB-lite"/>
    </source>
</evidence>
<name>A0A9D2IIA7_9FIRM</name>
<evidence type="ECO:0000313" key="5">
    <source>
        <dbReference type="EMBL" id="HIZ10284.1"/>
    </source>
</evidence>
<evidence type="ECO:0000256" key="2">
    <source>
        <dbReference type="SAM" id="Phobius"/>
    </source>
</evidence>
<gene>
    <name evidence="5" type="ORF">H9726_07330</name>
</gene>